<feature type="region of interest" description="Disordered" evidence="1">
    <location>
        <begin position="31"/>
        <end position="76"/>
    </location>
</feature>
<feature type="compositionally biased region" description="Basic and acidic residues" evidence="1">
    <location>
        <begin position="221"/>
        <end position="237"/>
    </location>
</feature>
<feature type="region of interest" description="Disordered" evidence="1">
    <location>
        <begin position="90"/>
        <end position="244"/>
    </location>
</feature>
<gene>
    <name evidence="2" type="ORF">MRATA1EN1_LOCUS22520</name>
</gene>
<proteinExistence type="predicted"/>
<organism evidence="2 3">
    <name type="scientific">Rangifer tarandus platyrhynchus</name>
    <name type="common">Svalbard reindeer</name>
    <dbReference type="NCBI Taxonomy" id="3082113"/>
    <lineage>
        <taxon>Eukaryota</taxon>
        <taxon>Metazoa</taxon>
        <taxon>Chordata</taxon>
        <taxon>Craniata</taxon>
        <taxon>Vertebrata</taxon>
        <taxon>Euteleostomi</taxon>
        <taxon>Mammalia</taxon>
        <taxon>Eutheria</taxon>
        <taxon>Laurasiatheria</taxon>
        <taxon>Artiodactyla</taxon>
        <taxon>Ruminantia</taxon>
        <taxon>Pecora</taxon>
        <taxon>Cervidae</taxon>
        <taxon>Odocoileinae</taxon>
        <taxon>Rangifer</taxon>
    </lineage>
</organism>
<dbReference type="EMBL" id="OX460345">
    <property type="protein sequence ID" value="CAI9173558.1"/>
    <property type="molecule type" value="Genomic_DNA"/>
</dbReference>
<protein>
    <submittedName>
        <fullName evidence="2">Uncharacterized protein</fullName>
    </submittedName>
</protein>
<dbReference type="Proteomes" id="UP001176941">
    <property type="component" value="Chromosome 34"/>
</dbReference>
<keyword evidence="3" id="KW-1185">Reference proteome</keyword>
<feature type="compositionally biased region" description="Low complexity" evidence="1">
    <location>
        <begin position="120"/>
        <end position="131"/>
    </location>
</feature>
<name>A0ABN8ZI09_RANTA</name>
<evidence type="ECO:0000256" key="1">
    <source>
        <dbReference type="SAM" id="MobiDB-lite"/>
    </source>
</evidence>
<sequence>MPKAAPASRPPDLGLLATDVVTADPRTIAPERRAASTASGDPGTQCARFPHSTELDPAWQVGEEDRRLPISSSRPRSLARFHLLGEVELERERGGPGCGRAPANLGAGAARSTRGGGGRRASALRAGRSGPRPGGGGERRPHASPAAPLAALPPAPADPHLAPQLSHLFRSAPRHRRPCGCRRPLPGPPWCSDDAPGEPLRPLPRLGSRRPPASRPAAQTGERRLGRAEEGGSERSRARGGLRPVRPLVGRYGVATAPADAAVFPQPEQRAESGNLGRELLVPAARLLEVCRGFGDAWWR</sequence>
<evidence type="ECO:0000313" key="2">
    <source>
        <dbReference type="EMBL" id="CAI9173558.1"/>
    </source>
</evidence>
<feature type="compositionally biased region" description="Low complexity" evidence="1">
    <location>
        <begin position="197"/>
        <end position="218"/>
    </location>
</feature>
<reference evidence="2" key="1">
    <citation type="submission" date="2023-04" db="EMBL/GenBank/DDBJ databases">
        <authorList>
            <consortium name="ELIXIR-Norway"/>
        </authorList>
    </citation>
    <scope>NUCLEOTIDE SEQUENCE [LARGE SCALE GENOMIC DNA]</scope>
</reference>
<accession>A0ABN8ZI09</accession>
<evidence type="ECO:0000313" key="3">
    <source>
        <dbReference type="Proteomes" id="UP001176941"/>
    </source>
</evidence>